<dbReference type="GO" id="GO:0009733">
    <property type="term" value="P:response to auxin"/>
    <property type="evidence" value="ECO:0007669"/>
    <property type="project" value="InterPro"/>
</dbReference>
<proteinExistence type="inferred from homology"/>
<dbReference type="Pfam" id="PF02519">
    <property type="entry name" value="Auxin_inducible"/>
    <property type="match status" value="1"/>
</dbReference>
<keyword evidence="4" id="KW-1185">Reference proteome</keyword>
<comment type="similarity">
    <text evidence="1">Belongs to the ARG7 family.</text>
</comment>
<protein>
    <submittedName>
        <fullName evidence="3">Auxin-responsive protein SAUR32-like</fullName>
    </submittedName>
</protein>
<feature type="compositionally biased region" description="Pro residues" evidence="2">
    <location>
        <begin position="120"/>
        <end position="137"/>
    </location>
</feature>
<dbReference type="Proteomes" id="UP001327560">
    <property type="component" value="Chromosome 7"/>
</dbReference>
<reference evidence="3 4" key="1">
    <citation type="submission" date="2023-10" db="EMBL/GenBank/DDBJ databases">
        <title>Chromosome-scale genome assembly provides insights into flower coloration mechanisms of Canna indica.</title>
        <authorList>
            <person name="Li C."/>
        </authorList>
    </citation>
    <scope>NUCLEOTIDE SEQUENCE [LARGE SCALE GENOMIC DNA]</scope>
    <source>
        <tissue evidence="3">Flower</tissue>
    </source>
</reference>
<dbReference type="PANTHER" id="PTHR31374:SF228">
    <property type="entry name" value="SAUR FAMILY PROTEIN"/>
    <property type="match status" value="1"/>
</dbReference>
<evidence type="ECO:0000256" key="2">
    <source>
        <dbReference type="SAM" id="MobiDB-lite"/>
    </source>
</evidence>
<feature type="region of interest" description="Disordered" evidence="2">
    <location>
        <begin position="112"/>
        <end position="139"/>
    </location>
</feature>
<dbReference type="PANTHER" id="PTHR31374">
    <property type="entry name" value="AUXIN-INDUCED PROTEIN-LIKE-RELATED"/>
    <property type="match status" value="1"/>
</dbReference>
<evidence type="ECO:0000313" key="4">
    <source>
        <dbReference type="Proteomes" id="UP001327560"/>
    </source>
</evidence>
<dbReference type="InterPro" id="IPR003676">
    <property type="entry name" value="SAUR_fam"/>
</dbReference>
<dbReference type="EMBL" id="CP136896">
    <property type="protein sequence ID" value="WOL13738.1"/>
    <property type="molecule type" value="Genomic_DNA"/>
</dbReference>
<dbReference type="AlphaFoldDB" id="A0AAQ3QL90"/>
<accession>A0AAQ3QL90</accession>
<organism evidence="3 4">
    <name type="scientific">Canna indica</name>
    <name type="common">Indian-shot</name>
    <dbReference type="NCBI Taxonomy" id="4628"/>
    <lineage>
        <taxon>Eukaryota</taxon>
        <taxon>Viridiplantae</taxon>
        <taxon>Streptophyta</taxon>
        <taxon>Embryophyta</taxon>
        <taxon>Tracheophyta</taxon>
        <taxon>Spermatophyta</taxon>
        <taxon>Magnoliopsida</taxon>
        <taxon>Liliopsida</taxon>
        <taxon>Zingiberales</taxon>
        <taxon>Cannaceae</taxon>
        <taxon>Canna</taxon>
    </lineage>
</organism>
<name>A0AAQ3QL90_9LILI</name>
<gene>
    <name evidence="3" type="ORF">Cni_G22516</name>
</gene>
<evidence type="ECO:0000256" key="1">
    <source>
        <dbReference type="ARBA" id="ARBA00006974"/>
    </source>
</evidence>
<evidence type="ECO:0000313" key="3">
    <source>
        <dbReference type="EMBL" id="WOL13738.1"/>
    </source>
</evidence>
<sequence>MKAKKGSLTVRVGLEEEDGEDAGSGFRKFVVPISYLYHPLFRRLLEAAQEVYGYHSSGPLKLPCSVDDFLHLRWLIERESSSHHSHAGVNLFVSLSPSHNFKINVTSKQSEVRSFGDEPSPSPPSLGPSSPPAPPLSPLEGSVLSRDPLAIAGEDEWIQVSQHRRASALLLVLPLLSLRAEVTIAGFSRLTFLARRTGRVIEVALPGMPGALEGLRFQWHGSLGHLAPAALLLIMALRRPLMVPLRSLAR</sequence>